<evidence type="ECO:0000259" key="1">
    <source>
        <dbReference type="Pfam" id="PF06985"/>
    </source>
</evidence>
<dbReference type="InterPro" id="IPR010730">
    <property type="entry name" value="HET"/>
</dbReference>
<dbReference type="InterPro" id="IPR052895">
    <property type="entry name" value="HetReg/Transcr_Mod"/>
</dbReference>
<protein>
    <recommendedName>
        <fullName evidence="1">Heterokaryon incompatibility domain-containing protein</fullName>
    </recommendedName>
</protein>
<dbReference type="PANTHER" id="PTHR24148">
    <property type="entry name" value="ANKYRIN REPEAT DOMAIN-CONTAINING PROTEIN 39 HOMOLOG-RELATED"/>
    <property type="match status" value="1"/>
</dbReference>
<proteinExistence type="predicted"/>
<organism evidence="2 3">
    <name type="scientific">Cladophialophora chaetospira</name>
    <dbReference type="NCBI Taxonomy" id="386627"/>
    <lineage>
        <taxon>Eukaryota</taxon>
        <taxon>Fungi</taxon>
        <taxon>Dikarya</taxon>
        <taxon>Ascomycota</taxon>
        <taxon>Pezizomycotina</taxon>
        <taxon>Eurotiomycetes</taxon>
        <taxon>Chaetothyriomycetidae</taxon>
        <taxon>Chaetothyriales</taxon>
        <taxon>Herpotrichiellaceae</taxon>
        <taxon>Cladophialophora</taxon>
    </lineage>
</organism>
<dbReference type="Proteomes" id="UP001172673">
    <property type="component" value="Unassembled WGS sequence"/>
</dbReference>
<dbReference type="PANTHER" id="PTHR24148:SF64">
    <property type="entry name" value="HETEROKARYON INCOMPATIBILITY DOMAIN-CONTAINING PROTEIN"/>
    <property type="match status" value="1"/>
</dbReference>
<evidence type="ECO:0000313" key="2">
    <source>
        <dbReference type="EMBL" id="KAJ9609752.1"/>
    </source>
</evidence>
<sequence>MTNYDYFDDECSWPRWLLRIDTLTSHFWQPGNIYGGLVEPEYNAISYTWGRFALQEDEQTHIRAMPIRGIPWAKDLPRIRPSRFTIEELCRALKTAACPYSGYKSVTFIWLDIACINQNTRTAENASEIGRQAKIFQRAKDSFIWLPSHTSADIRAWGREMDRTVSHKTPHQQAHPWTKETGFVEVPPEEEEAEAASRSAWLNSASDVLDQFTVDPWFSSLWTLQEAFLSPRAIFIWRDGLTPEFLEDCRDGGGVVQFFNLMNWVQAWNMVKAKCMGSDFLSLPGSRDLVNRIDATGVLGGVRDQFLGQIDDLDFPLGATGNPFQLLAAASHRTTKRQEDRIYGIMQVFDLRLGRSAPNTAEINFTLEELEFQLASTLLCRHPVFSQLVIQPLPQQGRPTWMTTETISLPDEAFIAWSHKSFNGELATLTSFSTNLVSNVTWARFSGPLSSVKDLCKTVFSYGIVNSIDVALDEQWNGPMVASEPSNRSRTRVKKLEWIMSQLPDTRVLLLARLRPPPGYNMRSELNKFYDMGIGLLLQKREDTSGRYYHERIGIVTWDLDYVIFTLSTQKRSLSPKDLEYLDGIGDGWVLTEGLYG</sequence>
<dbReference type="EMBL" id="JAPDRK010000008">
    <property type="protein sequence ID" value="KAJ9609752.1"/>
    <property type="molecule type" value="Genomic_DNA"/>
</dbReference>
<evidence type="ECO:0000313" key="3">
    <source>
        <dbReference type="Proteomes" id="UP001172673"/>
    </source>
</evidence>
<dbReference type="AlphaFoldDB" id="A0AA38XA91"/>
<reference evidence="2" key="1">
    <citation type="submission" date="2022-10" db="EMBL/GenBank/DDBJ databases">
        <title>Culturing micro-colonial fungi from biological soil crusts in the Mojave desert and describing Neophaeococcomyces mojavensis, and introducing the new genera and species Taxawa tesnikishii.</title>
        <authorList>
            <person name="Kurbessoian T."/>
            <person name="Stajich J.E."/>
        </authorList>
    </citation>
    <scope>NUCLEOTIDE SEQUENCE</scope>
    <source>
        <strain evidence="2">TK_41</strain>
    </source>
</reference>
<gene>
    <name evidence="2" type="ORF">H2200_006080</name>
</gene>
<keyword evidence="3" id="KW-1185">Reference proteome</keyword>
<dbReference type="Pfam" id="PF06985">
    <property type="entry name" value="HET"/>
    <property type="match status" value="1"/>
</dbReference>
<feature type="domain" description="Heterokaryon incompatibility" evidence="1">
    <location>
        <begin position="42"/>
        <end position="226"/>
    </location>
</feature>
<name>A0AA38XA91_9EURO</name>
<accession>A0AA38XA91</accession>
<comment type="caution">
    <text evidence="2">The sequence shown here is derived from an EMBL/GenBank/DDBJ whole genome shotgun (WGS) entry which is preliminary data.</text>
</comment>